<organism evidence="1 2">
    <name type="scientific">Hafnia alvei</name>
    <dbReference type="NCBI Taxonomy" id="569"/>
    <lineage>
        <taxon>Bacteria</taxon>
        <taxon>Pseudomonadati</taxon>
        <taxon>Pseudomonadota</taxon>
        <taxon>Gammaproteobacteria</taxon>
        <taxon>Enterobacterales</taxon>
        <taxon>Hafniaceae</taxon>
        <taxon>Hafnia</taxon>
    </lineage>
</organism>
<dbReference type="InterPro" id="IPR038194">
    <property type="entry name" value="DUF3861_sf"/>
</dbReference>
<gene>
    <name evidence="1" type="ORF">BN1044_01821</name>
</gene>
<evidence type="ECO:0008006" key="3">
    <source>
        <dbReference type="Google" id="ProtNLM"/>
    </source>
</evidence>
<evidence type="ECO:0000313" key="2">
    <source>
        <dbReference type="Proteomes" id="UP000094844"/>
    </source>
</evidence>
<dbReference type="RefSeq" id="WP_072308409.1">
    <property type="nucleotide sequence ID" value="NZ_FMIQ01000031.1"/>
</dbReference>
<dbReference type="Proteomes" id="UP000094844">
    <property type="component" value="Unassembled WGS sequence"/>
</dbReference>
<dbReference type="Pfam" id="PF12977">
    <property type="entry name" value="DUF3861"/>
    <property type="match status" value="1"/>
</dbReference>
<dbReference type="STRING" id="569.A6V27_01235"/>
<dbReference type="OrthoDB" id="119700at2"/>
<dbReference type="InterPro" id="IPR024476">
    <property type="entry name" value="DUF3861"/>
</dbReference>
<dbReference type="EMBL" id="FMIQ01000031">
    <property type="protein sequence ID" value="SCM52338.1"/>
    <property type="molecule type" value="Genomic_DNA"/>
</dbReference>
<name>A0A1C6Z000_HAFAL</name>
<protein>
    <recommendedName>
        <fullName evidence="3">DUF3861 domain-containing protein</fullName>
    </recommendedName>
</protein>
<accession>A0A1C6Z000</accession>
<reference evidence="1 2" key="1">
    <citation type="submission" date="2016-09" db="EMBL/GenBank/DDBJ databases">
        <authorList>
            <person name="Capua I."/>
            <person name="De Benedictis P."/>
            <person name="Joannis T."/>
            <person name="Lombin L.H."/>
            <person name="Cattoli G."/>
        </authorList>
    </citation>
    <scope>NUCLEOTIDE SEQUENCE [LARGE SCALE GENOMIC DNA]</scope>
    <source>
        <strain evidence="1 2">GB001</strain>
    </source>
</reference>
<dbReference type="Gene3D" id="3.10.20.850">
    <property type="entry name" value="Protein of unknown function DUF3861"/>
    <property type="match status" value="1"/>
</dbReference>
<dbReference type="AlphaFoldDB" id="A0A1C6Z000"/>
<sequence length="112" mass="12732">MSGYRYRITVEPIADRKGDPIDKAPISFEVENHDEILSIVERLGARDDLPFTGDKSKAFAVGLKLFSESLLENRKHPLFDDLRDSFRAFMMTLKGIKRGESADEAKEEQKEG</sequence>
<proteinExistence type="predicted"/>
<evidence type="ECO:0000313" key="1">
    <source>
        <dbReference type="EMBL" id="SCM52338.1"/>
    </source>
</evidence>